<evidence type="ECO:0000313" key="1">
    <source>
        <dbReference type="EMBL" id="BAM82344.1"/>
    </source>
</evidence>
<evidence type="ECO:0000313" key="2">
    <source>
        <dbReference type="Proteomes" id="UP000007014"/>
    </source>
</evidence>
<organism evidence="1 2">
    <name type="scientific">Cyanidioschyzon merolae (strain NIES-3377 / 10D)</name>
    <name type="common">Unicellular red alga</name>
    <dbReference type="NCBI Taxonomy" id="280699"/>
    <lineage>
        <taxon>Eukaryota</taxon>
        <taxon>Rhodophyta</taxon>
        <taxon>Bangiophyceae</taxon>
        <taxon>Cyanidiales</taxon>
        <taxon>Cyanidiaceae</taxon>
        <taxon>Cyanidioschyzon</taxon>
    </lineage>
</organism>
<dbReference type="RefSeq" id="XP_005538380.1">
    <property type="nucleotide sequence ID" value="XM_005538323.1"/>
</dbReference>
<name>M1VAY7_CYAM1</name>
<keyword evidence="2" id="KW-1185">Reference proteome</keyword>
<dbReference type="AlphaFoldDB" id="M1VAY7"/>
<dbReference type="GeneID" id="16996713"/>
<gene>
    <name evidence="1" type="ORF">CYME_CMR072C</name>
</gene>
<dbReference type="EMBL" id="AP006500">
    <property type="protein sequence ID" value="BAM82344.1"/>
    <property type="molecule type" value="Genomic_DNA"/>
</dbReference>
<reference evidence="1 2" key="1">
    <citation type="journal article" date="2004" name="Nature">
        <title>Genome sequence of the ultrasmall unicellular red alga Cyanidioschyzon merolae 10D.</title>
        <authorList>
            <person name="Matsuzaki M."/>
            <person name="Misumi O."/>
            <person name="Shin-i T."/>
            <person name="Maruyama S."/>
            <person name="Takahara M."/>
            <person name="Miyagishima S."/>
            <person name="Mori T."/>
            <person name="Nishida K."/>
            <person name="Yagisawa F."/>
            <person name="Nishida K."/>
            <person name="Yoshida Y."/>
            <person name="Nishimura Y."/>
            <person name="Nakao S."/>
            <person name="Kobayashi T."/>
            <person name="Momoyama Y."/>
            <person name="Higashiyama T."/>
            <person name="Minoda A."/>
            <person name="Sano M."/>
            <person name="Nomoto H."/>
            <person name="Oishi K."/>
            <person name="Hayashi H."/>
            <person name="Ohta F."/>
            <person name="Nishizaka S."/>
            <person name="Haga S."/>
            <person name="Miura S."/>
            <person name="Morishita T."/>
            <person name="Kabeya Y."/>
            <person name="Terasawa K."/>
            <person name="Suzuki Y."/>
            <person name="Ishii Y."/>
            <person name="Asakawa S."/>
            <person name="Takano H."/>
            <person name="Ohta N."/>
            <person name="Kuroiwa H."/>
            <person name="Tanaka K."/>
            <person name="Shimizu N."/>
            <person name="Sugano S."/>
            <person name="Sato N."/>
            <person name="Nozaki H."/>
            <person name="Ogasawara N."/>
            <person name="Kohara Y."/>
            <person name="Kuroiwa T."/>
        </authorList>
    </citation>
    <scope>NUCLEOTIDE SEQUENCE [LARGE SCALE GENOMIC DNA]</scope>
    <source>
        <strain evidence="1 2">10D</strain>
    </source>
</reference>
<dbReference type="KEGG" id="cme:CYME_CMR072C"/>
<dbReference type="Proteomes" id="UP000007014">
    <property type="component" value="Chromosome 18"/>
</dbReference>
<sequence length="120" mass="14390">MLRVVDVLTPERVRANRQLYTAYLRWVARYPVAKLRCQLRLNIQEAFRLRQAYFRALLRDALRSRHANETRIRQVLHNLDEQLHGEARQALDALERFRLELKQLPAWSADKQVADDDRVR</sequence>
<reference evidence="1 2" key="2">
    <citation type="journal article" date="2007" name="BMC Biol.">
        <title>A 100%-complete sequence reveals unusually simple genomic features in the hot-spring red alga Cyanidioschyzon merolae.</title>
        <authorList>
            <person name="Nozaki H."/>
            <person name="Takano H."/>
            <person name="Misumi O."/>
            <person name="Terasawa K."/>
            <person name="Matsuzaki M."/>
            <person name="Maruyama S."/>
            <person name="Nishida K."/>
            <person name="Yagisawa F."/>
            <person name="Yoshida Y."/>
            <person name="Fujiwara T."/>
            <person name="Takio S."/>
            <person name="Tamura K."/>
            <person name="Chung S.J."/>
            <person name="Nakamura S."/>
            <person name="Kuroiwa H."/>
            <person name="Tanaka K."/>
            <person name="Sato N."/>
            <person name="Kuroiwa T."/>
        </authorList>
    </citation>
    <scope>NUCLEOTIDE SEQUENCE [LARGE SCALE GENOMIC DNA]</scope>
    <source>
        <strain evidence="1 2">10D</strain>
    </source>
</reference>
<dbReference type="Gramene" id="CMR072CT">
    <property type="protein sequence ID" value="CMR072CT"/>
    <property type="gene ID" value="CMR072C"/>
</dbReference>
<dbReference type="HOGENOM" id="CLU_2052973_0_0_1"/>
<proteinExistence type="predicted"/>
<accession>M1VAY7</accession>
<protein>
    <submittedName>
        <fullName evidence="1">Uncharacterized protein</fullName>
    </submittedName>
</protein>